<dbReference type="InterPro" id="IPR036520">
    <property type="entry name" value="UPF0759_sf"/>
</dbReference>
<dbReference type="AlphaFoldDB" id="A0A7D5D6X9"/>
<dbReference type="Gene3D" id="3.20.20.410">
    <property type="entry name" value="Protein of unknown function UPF0759"/>
    <property type="match status" value="1"/>
</dbReference>
<dbReference type="KEGG" id="pez:HWQ56_11490"/>
<evidence type="ECO:0000313" key="1">
    <source>
        <dbReference type="EMBL" id="QKZ04377.1"/>
    </source>
</evidence>
<protein>
    <submittedName>
        <fullName evidence="1">DUF72 domain-containing protein</fullName>
    </submittedName>
</protein>
<dbReference type="Pfam" id="PF01904">
    <property type="entry name" value="DUF72"/>
    <property type="match status" value="1"/>
</dbReference>
<gene>
    <name evidence="1" type="ORF">HWQ56_11490</name>
</gene>
<sequence length="249" mass="27530">MNGRRLYLGCAGWTLGREYWPEFASVGSHLQRYAGRLNAVEINSAFYRPHRPATYARWAASVGQGFRFAVKVPKAITHEQRLQGSSALLEAFLSQCSALGERLGCLLVQLPPSLAFDPGAAQAFFRTLRAQYSGDVVLEPRHESWAEAGDLLVSYRIAQAVVDPSRLSTDTRPGGWQGVRYWRLHGTPRLYYSAYEDNWLEHLAQQIEASLADGVPTWCIFDNTARGAAVGNALFMGRLLELAGSPATP</sequence>
<dbReference type="InterPro" id="IPR002763">
    <property type="entry name" value="DUF72"/>
</dbReference>
<organism evidence="1 2">
    <name type="scientific">Pseudomonas eucalypticola</name>
    <dbReference type="NCBI Taxonomy" id="2599595"/>
    <lineage>
        <taxon>Bacteria</taxon>
        <taxon>Pseudomonadati</taxon>
        <taxon>Pseudomonadota</taxon>
        <taxon>Gammaproteobacteria</taxon>
        <taxon>Pseudomonadales</taxon>
        <taxon>Pseudomonadaceae</taxon>
        <taxon>Pseudomonas</taxon>
    </lineage>
</organism>
<evidence type="ECO:0000313" key="2">
    <source>
        <dbReference type="Proteomes" id="UP000509568"/>
    </source>
</evidence>
<dbReference type="SUPFAM" id="SSF117396">
    <property type="entry name" value="TM1631-like"/>
    <property type="match status" value="1"/>
</dbReference>
<dbReference type="Proteomes" id="UP000509568">
    <property type="component" value="Chromosome"/>
</dbReference>
<dbReference type="PANTHER" id="PTHR30348:SF14">
    <property type="entry name" value="BLR8050 PROTEIN"/>
    <property type="match status" value="1"/>
</dbReference>
<proteinExistence type="predicted"/>
<dbReference type="RefSeq" id="WP_158157025.1">
    <property type="nucleotide sequence ID" value="NZ_CP056030.1"/>
</dbReference>
<dbReference type="PANTHER" id="PTHR30348">
    <property type="entry name" value="UNCHARACTERIZED PROTEIN YECE"/>
    <property type="match status" value="1"/>
</dbReference>
<name>A0A7D5D6X9_9PSED</name>
<reference evidence="1 2" key="1">
    <citation type="submission" date="2020-06" db="EMBL/GenBank/DDBJ databases">
        <title>Pseudomonas eucalypticola sp. nov., an endophyte of Eucalyptus dunnii leaves with biocontrol ability of eucalyptus leaf blight.</title>
        <authorList>
            <person name="Liu Y."/>
            <person name="Song Z."/>
            <person name="Zeng H."/>
            <person name="Lu M."/>
            <person name="Wang X."/>
            <person name="Lian X."/>
            <person name="Zhang Q."/>
        </authorList>
    </citation>
    <scope>NUCLEOTIDE SEQUENCE [LARGE SCALE GENOMIC DNA]</scope>
    <source>
        <strain evidence="1 2">NP-1</strain>
    </source>
</reference>
<accession>A0A7D5D6X9</accession>
<dbReference type="EMBL" id="CP056030">
    <property type="protein sequence ID" value="QKZ04377.1"/>
    <property type="molecule type" value="Genomic_DNA"/>
</dbReference>
<keyword evidence="2" id="KW-1185">Reference proteome</keyword>